<evidence type="ECO:0000313" key="3">
    <source>
        <dbReference type="Proteomes" id="UP001362999"/>
    </source>
</evidence>
<evidence type="ECO:0000256" key="1">
    <source>
        <dbReference type="SAM" id="MobiDB-lite"/>
    </source>
</evidence>
<comment type="caution">
    <text evidence="2">The sequence shown here is derived from an EMBL/GenBank/DDBJ whole genome shotgun (WGS) entry which is preliminary data.</text>
</comment>
<feature type="region of interest" description="Disordered" evidence="1">
    <location>
        <begin position="133"/>
        <end position="155"/>
    </location>
</feature>
<dbReference type="Proteomes" id="UP001362999">
    <property type="component" value="Unassembled WGS sequence"/>
</dbReference>
<protein>
    <submittedName>
        <fullName evidence="2">Uncharacterized protein</fullName>
    </submittedName>
</protein>
<feature type="compositionally biased region" description="Low complexity" evidence="1">
    <location>
        <begin position="230"/>
        <end position="241"/>
    </location>
</feature>
<dbReference type="EMBL" id="JAWWNJ010000060">
    <property type="protein sequence ID" value="KAK7013245.1"/>
    <property type="molecule type" value="Genomic_DNA"/>
</dbReference>
<feature type="compositionally biased region" description="Polar residues" evidence="1">
    <location>
        <begin position="134"/>
        <end position="145"/>
    </location>
</feature>
<organism evidence="2 3">
    <name type="scientific">Favolaschia claudopus</name>
    <dbReference type="NCBI Taxonomy" id="2862362"/>
    <lineage>
        <taxon>Eukaryota</taxon>
        <taxon>Fungi</taxon>
        <taxon>Dikarya</taxon>
        <taxon>Basidiomycota</taxon>
        <taxon>Agaricomycotina</taxon>
        <taxon>Agaricomycetes</taxon>
        <taxon>Agaricomycetidae</taxon>
        <taxon>Agaricales</taxon>
        <taxon>Marasmiineae</taxon>
        <taxon>Mycenaceae</taxon>
        <taxon>Favolaschia</taxon>
    </lineage>
</organism>
<name>A0AAW0AK97_9AGAR</name>
<gene>
    <name evidence="2" type="ORF">R3P38DRAFT_2788695</name>
</gene>
<sequence>MDFLNSQFGRNQELGRSYFEDYGMDKTNSENPEEQCRKAGHCGCKKAAAERKLCSGVRLVLFCCTNNLKRSSAVKIREKNRIHIAARRSMQVLPDAFRAAAKSRDTKKRALDLAPAELEASHTLAQMQAVRVAQENSATTQLPTSEESEEHTVDREISDLCEAGERQDEMADSSDEDEDSEAAEAAMREMLEKAEALRALRYGFLVNKSSQIANPSNSWSQVFIAKDSVSGSTKSKSTGTTAELVRQVSGTG</sequence>
<feature type="region of interest" description="Disordered" evidence="1">
    <location>
        <begin position="165"/>
        <end position="184"/>
    </location>
</feature>
<accession>A0AAW0AK97</accession>
<feature type="compositionally biased region" description="Acidic residues" evidence="1">
    <location>
        <begin position="170"/>
        <end position="182"/>
    </location>
</feature>
<keyword evidence="3" id="KW-1185">Reference proteome</keyword>
<reference evidence="2 3" key="1">
    <citation type="journal article" date="2024" name="J Genomics">
        <title>Draft genome sequencing and assembly of Favolaschia claudopus CIRM-BRFM 2984 isolated from oak limbs.</title>
        <authorList>
            <person name="Navarro D."/>
            <person name="Drula E."/>
            <person name="Chaduli D."/>
            <person name="Cazenave R."/>
            <person name="Ahrendt S."/>
            <person name="Wang J."/>
            <person name="Lipzen A."/>
            <person name="Daum C."/>
            <person name="Barry K."/>
            <person name="Grigoriev I.V."/>
            <person name="Favel A."/>
            <person name="Rosso M.N."/>
            <person name="Martin F."/>
        </authorList>
    </citation>
    <scope>NUCLEOTIDE SEQUENCE [LARGE SCALE GENOMIC DNA]</scope>
    <source>
        <strain evidence="2 3">CIRM-BRFM 2984</strain>
    </source>
</reference>
<proteinExistence type="predicted"/>
<evidence type="ECO:0000313" key="2">
    <source>
        <dbReference type="EMBL" id="KAK7013245.1"/>
    </source>
</evidence>
<feature type="region of interest" description="Disordered" evidence="1">
    <location>
        <begin position="229"/>
        <end position="252"/>
    </location>
</feature>
<dbReference type="AlphaFoldDB" id="A0AAW0AK97"/>